<comment type="caution">
    <text evidence="1">The sequence shown here is derived from an EMBL/GenBank/DDBJ whole genome shotgun (WGS) entry which is preliminary data.</text>
</comment>
<keyword evidence="2" id="KW-1185">Reference proteome</keyword>
<dbReference type="OrthoDB" id="9764961at2"/>
<reference evidence="1 2" key="1">
    <citation type="submission" date="2015-03" db="EMBL/GenBank/DDBJ databases">
        <title>Draft genome sequence of Elstera litoralis.</title>
        <authorList>
            <person name="Rahalkar M.C."/>
            <person name="Dhakephalkar P.K."/>
            <person name="Pore S.D."/>
            <person name="Arora P."/>
            <person name="Kapse N.G."/>
            <person name="Pandit P.S."/>
        </authorList>
    </citation>
    <scope>NUCLEOTIDE SEQUENCE [LARGE SCALE GENOMIC DNA]</scope>
    <source>
        <strain evidence="1 2">Dia-1</strain>
    </source>
</reference>
<dbReference type="RefSeq" id="WP_045775825.1">
    <property type="nucleotide sequence ID" value="NZ_LAJY01000257.1"/>
</dbReference>
<gene>
    <name evidence="1" type="ORF">VZ95_10680</name>
</gene>
<dbReference type="AlphaFoldDB" id="A0A0F3IS99"/>
<dbReference type="EMBL" id="LAJY01000257">
    <property type="protein sequence ID" value="KJV09566.1"/>
    <property type="molecule type" value="Genomic_DNA"/>
</dbReference>
<evidence type="ECO:0000313" key="1">
    <source>
        <dbReference type="EMBL" id="KJV09566.1"/>
    </source>
</evidence>
<sequence length="72" mass="7818">MRSLLSAFLVGFLVLALGNAPGLTAWVRDVKPAVVADALLPWAEAWQSVPENLGIDGLLPWLRARRADLLEP</sequence>
<evidence type="ECO:0000313" key="2">
    <source>
        <dbReference type="Proteomes" id="UP000033774"/>
    </source>
</evidence>
<proteinExistence type="predicted"/>
<dbReference type="Proteomes" id="UP000033774">
    <property type="component" value="Unassembled WGS sequence"/>
</dbReference>
<protein>
    <submittedName>
        <fullName evidence="1">Uncharacterized protein</fullName>
    </submittedName>
</protein>
<accession>A0A0F3IS99</accession>
<name>A0A0F3IS99_9PROT</name>
<organism evidence="1 2">
    <name type="scientific">Elstera litoralis</name>
    <dbReference type="NCBI Taxonomy" id="552518"/>
    <lineage>
        <taxon>Bacteria</taxon>
        <taxon>Pseudomonadati</taxon>
        <taxon>Pseudomonadota</taxon>
        <taxon>Alphaproteobacteria</taxon>
        <taxon>Rhodospirillales</taxon>
        <taxon>Rhodospirillaceae</taxon>
        <taxon>Elstera</taxon>
    </lineage>
</organism>